<dbReference type="Proteomes" id="UP000295678">
    <property type="component" value="Unassembled WGS sequence"/>
</dbReference>
<dbReference type="OrthoDB" id="7361935at2"/>
<dbReference type="PROSITE" id="PS51257">
    <property type="entry name" value="PROKAR_LIPOPROTEIN"/>
    <property type="match status" value="1"/>
</dbReference>
<comment type="caution">
    <text evidence="1">The sequence shown here is derived from an EMBL/GenBank/DDBJ whole genome shotgun (WGS) entry which is preliminary data.</text>
</comment>
<gene>
    <name evidence="1" type="ORF">EDC22_106231</name>
</gene>
<dbReference type="RefSeq" id="WP_132806853.1">
    <property type="nucleotide sequence ID" value="NZ_SMAK01000006.1"/>
</dbReference>
<proteinExistence type="predicted"/>
<reference evidence="1 2" key="1">
    <citation type="submission" date="2019-03" db="EMBL/GenBank/DDBJ databases">
        <title>Genomic Encyclopedia of Type Strains, Phase IV (KMG-IV): sequencing the most valuable type-strain genomes for metagenomic binning, comparative biology and taxonomic classification.</title>
        <authorList>
            <person name="Goeker M."/>
        </authorList>
    </citation>
    <scope>NUCLEOTIDE SEQUENCE [LARGE SCALE GENOMIC DNA]</scope>
    <source>
        <strain evidence="1 2">DSM 19345</strain>
    </source>
</reference>
<evidence type="ECO:0000313" key="2">
    <source>
        <dbReference type="Proteomes" id="UP000295678"/>
    </source>
</evidence>
<sequence length="140" mass="14617">MGTATRITRRVALGALAVVGLGAAAYGSSLAACGFVKRNRPDFFALLDAVPDDASSRRVGRAMLASGRAPRDLARLAASLGERPLIRAALDSGCPDTRRALVQAQCRADFVEGRMVTVDGWVLSQTEAELCAAADIARSA</sequence>
<dbReference type="EMBL" id="SMAK01000006">
    <property type="protein sequence ID" value="TCT10036.1"/>
    <property type="molecule type" value="Genomic_DNA"/>
</dbReference>
<evidence type="ECO:0000313" key="1">
    <source>
        <dbReference type="EMBL" id="TCT10036.1"/>
    </source>
</evidence>
<protein>
    <submittedName>
        <fullName evidence="1">Uncharacterized protein</fullName>
    </submittedName>
</protein>
<keyword evidence="2" id="KW-1185">Reference proteome</keyword>
<organism evidence="1 2">
    <name type="scientific">Tepidamorphus gemmatus</name>
    <dbReference type="NCBI Taxonomy" id="747076"/>
    <lineage>
        <taxon>Bacteria</taxon>
        <taxon>Pseudomonadati</taxon>
        <taxon>Pseudomonadota</taxon>
        <taxon>Alphaproteobacteria</taxon>
        <taxon>Hyphomicrobiales</taxon>
        <taxon>Tepidamorphaceae</taxon>
        <taxon>Tepidamorphus</taxon>
    </lineage>
</organism>
<accession>A0A4R3M9Z9</accession>
<name>A0A4R3M9Z9_9HYPH</name>
<dbReference type="AlphaFoldDB" id="A0A4R3M9Z9"/>